<feature type="region of interest" description="Disordered" evidence="1">
    <location>
        <begin position="18"/>
        <end position="41"/>
    </location>
</feature>
<evidence type="ECO:0000256" key="1">
    <source>
        <dbReference type="SAM" id="MobiDB-lite"/>
    </source>
</evidence>
<feature type="compositionally biased region" description="Acidic residues" evidence="1">
    <location>
        <begin position="80"/>
        <end position="89"/>
    </location>
</feature>
<name>A0A7X2NSW8_9FIRM</name>
<reference evidence="2 3" key="1">
    <citation type="submission" date="2019-08" db="EMBL/GenBank/DDBJ databases">
        <title>In-depth cultivation of the pig gut microbiome towards novel bacterial diversity and tailored functional studies.</title>
        <authorList>
            <person name="Wylensek D."/>
            <person name="Hitch T.C.A."/>
            <person name="Clavel T."/>
        </authorList>
    </citation>
    <scope>NUCLEOTIDE SEQUENCE [LARGE SCALE GENOMIC DNA]</scope>
    <source>
        <strain evidence="2 3">Oil+RF-744-GAM-WT-6</strain>
    </source>
</reference>
<feature type="compositionally biased region" description="Basic and acidic residues" evidence="1">
    <location>
        <begin position="20"/>
        <end position="30"/>
    </location>
</feature>
<feature type="compositionally biased region" description="Polar residues" evidence="1">
    <location>
        <begin position="31"/>
        <end position="41"/>
    </location>
</feature>
<gene>
    <name evidence="2" type="ORF">FYJ51_08335</name>
</gene>
<feature type="region of interest" description="Disordered" evidence="1">
    <location>
        <begin position="80"/>
        <end position="106"/>
    </location>
</feature>
<accession>A0A7X2NSW8</accession>
<organism evidence="2 3">
    <name type="scientific">Stecheria intestinalis</name>
    <dbReference type="NCBI Taxonomy" id="2606630"/>
    <lineage>
        <taxon>Bacteria</taxon>
        <taxon>Bacillati</taxon>
        <taxon>Bacillota</taxon>
        <taxon>Erysipelotrichia</taxon>
        <taxon>Erysipelotrichales</taxon>
        <taxon>Erysipelotrichaceae</taxon>
        <taxon>Stecheria</taxon>
    </lineage>
</organism>
<comment type="caution">
    <text evidence="2">The sequence shown here is derived from an EMBL/GenBank/DDBJ whole genome shotgun (WGS) entry which is preliminary data.</text>
</comment>
<evidence type="ECO:0000313" key="3">
    <source>
        <dbReference type="Proteomes" id="UP000461880"/>
    </source>
</evidence>
<proteinExistence type="predicted"/>
<protein>
    <submittedName>
        <fullName evidence="2">Uncharacterized protein</fullName>
    </submittedName>
</protein>
<dbReference type="AlphaFoldDB" id="A0A7X2NSW8"/>
<evidence type="ECO:0000313" key="2">
    <source>
        <dbReference type="EMBL" id="MSS58914.1"/>
    </source>
</evidence>
<dbReference type="Proteomes" id="UP000461880">
    <property type="component" value="Unassembled WGS sequence"/>
</dbReference>
<dbReference type="RefSeq" id="WP_154504924.1">
    <property type="nucleotide sequence ID" value="NZ_VUMN01000019.1"/>
</dbReference>
<dbReference type="EMBL" id="VUMN01000019">
    <property type="protein sequence ID" value="MSS58914.1"/>
    <property type="molecule type" value="Genomic_DNA"/>
</dbReference>
<dbReference type="PROSITE" id="PS51257">
    <property type="entry name" value="PROKAR_LIPOPROTEIN"/>
    <property type="match status" value="1"/>
</dbReference>
<sequence length="122" mass="13429">MKKELFLAMILLAGCTPEEQSEKLPEETRNAEQISFVSESPESTYLEQEMTFEAGDTLHITTNLKEGSLTVTLLDEELNPVSSEEEISGENDYHISPDPGTYIVSASGDEAVGNFSVEKDHS</sequence>
<keyword evidence="3" id="KW-1185">Reference proteome</keyword>